<evidence type="ECO:0000313" key="3">
    <source>
        <dbReference type="Proteomes" id="UP000290288"/>
    </source>
</evidence>
<dbReference type="Proteomes" id="UP000290288">
    <property type="component" value="Unassembled WGS sequence"/>
</dbReference>
<dbReference type="EMBL" id="SDEE01000095">
    <property type="protein sequence ID" value="RXW21802.1"/>
    <property type="molecule type" value="Genomic_DNA"/>
</dbReference>
<keyword evidence="3" id="KW-1185">Reference proteome</keyword>
<evidence type="ECO:0000313" key="2">
    <source>
        <dbReference type="EMBL" id="RXW21802.1"/>
    </source>
</evidence>
<feature type="region of interest" description="Disordered" evidence="1">
    <location>
        <begin position="1"/>
        <end position="28"/>
    </location>
</feature>
<dbReference type="OrthoDB" id="341421at2759"/>
<accession>A0A4Q2DRG6</accession>
<dbReference type="AlphaFoldDB" id="A0A4Q2DRG6"/>
<protein>
    <submittedName>
        <fullName evidence="2">Uncharacterized protein</fullName>
    </submittedName>
</protein>
<name>A0A4Q2DRG6_9AGAR</name>
<organism evidence="2 3">
    <name type="scientific">Candolleomyces aberdarensis</name>
    <dbReference type="NCBI Taxonomy" id="2316362"/>
    <lineage>
        <taxon>Eukaryota</taxon>
        <taxon>Fungi</taxon>
        <taxon>Dikarya</taxon>
        <taxon>Basidiomycota</taxon>
        <taxon>Agaricomycotina</taxon>
        <taxon>Agaricomycetes</taxon>
        <taxon>Agaricomycetidae</taxon>
        <taxon>Agaricales</taxon>
        <taxon>Agaricineae</taxon>
        <taxon>Psathyrellaceae</taxon>
        <taxon>Candolleomyces</taxon>
    </lineage>
</organism>
<comment type="caution">
    <text evidence="2">The sequence shown here is derived from an EMBL/GenBank/DDBJ whole genome shotgun (WGS) entry which is preliminary data.</text>
</comment>
<evidence type="ECO:0000256" key="1">
    <source>
        <dbReference type="SAM" id="MobiDB-lite"/>
    </source>
</evidence>
<sequence>MNFHESWQGRNAPDHPSNFNRTDGDAPDIPANIHGTKAFLVKFQVGVGDGRPSHMFMYDRQRSFKIFWKRSGDPDAFAVAERAIGGNLKMYRWCKRLDDRNMSVCFDKEPEETPPCA</sequence>
<reference evidence="2 3" key="1">
    <citation type="submission" date="2019-01" db="EMBL/GenBank/DDBJ databases">
        <title>Draft genome sequence of Psathyrella aberdarensis IHI B618.</title>
        <authorList>
            <person name="Buettner E."/>
            <person name="Kellner H."/>
        </authorList>
    </citation>
    <scope>NUCLEOTIDE SEQUENCE [LARGE SCALE GENOMIC DNA]</scope>
    <source>
        <strain evidence="2 3">IHI B618</strain>
    </source>
</reference>
<proteinExistence type="predicted"/>
<gene>
    <name evidence="2" type="ORF">EST38_g4064</name>
</gene>